<feature type="compositionally biased region" description="Polar residues" evidence="1">
    <location>
        <begin position="110"/>
        <end position="124"/>
    </location>
</feature>
<accession>A0ABN7PMZ7</accession>
<dbReference type="EMBL" id="CAJPIN010080536">
    <property type="protein sequence ID" value="CAG2068045.1"/>
    <property type="molecule type" value="Genomic_DNA"/>
</dbReference>
<evidence type="ECO:0000313" key="3">
    <source>
        <dbReference type="Proteomes" id="UP001153148"/>
    </source>
</evidence>
<feature type="non-terminal residue" evidence="2">
    <location>
        <position position="1"/>
    </location>
</feature>
<dbReference type="Proteomes" id="UP001153148">
    <property type="component" value="Unassembled WGS sequence"/>
</dbReference>
<keyword evidence="3" id="KW-1185">Reference proteome</keyword>
<comment type="caution">
    <text evidence="2">The sequence shown here is derived from an EMBL/GenBank/DDBJ whole genome shotgun (WGS) entry which is preliminary data.</text>
</comment>
<reference evidence="2" key="1">
    <citation type="submission" date="2021-03" db="EMBL/GenBank/DDBJ databases">
        <authorList>
            <person name="Tran Van P."/>
        </authorList>
    </citation>
    <scope>NUCLEOTIDE SEQUENCE</scope>
</reference>
<evidence type="ECO:0000256" key="1">
    <source>
        <dbReference type="SAM" id="MobiDB-lite"/>
    </source>
</evidence>
<feature type="region of interest" description="Disordered" evidence="1">
    <location>
        <begin position="110"/>
        <end position="131"/>
    </location>
</feature>
<feature type="non-terminal residue" evidence="2">
    <location>
        <position position="131"/>
    </location>
</feature>
<protein>
    <submittedName>
        <fullName evidence="2">Uncharacterized protein</fullName>
    </submittedName>
</protein>
<organism evidence="2 3">
    <name type="scientific">Timema podura</name>
    <name type="common">Walking stick</name>
    <dbReference type="NCBI Taxonomy" id="61482"/>
    <lineage>
        <taxon>Eukaryota</taxon>
        <taxon>Metazoa</taxon>
        <taxon>Ecdysozoa</taxon>
        <taxon>Arthropoda</taxon>
        <taxon>Hexapoda</taxon>
        <taxon>Insecta</taxon>
        <taxon>Pterygota</taxon>
        <taxon>Neoptera</taxon>
        <taxon>Polyneoptera</taxon>
        <taxon>Phasmatodea</taxon>
        <taxon>Timematodea</taxon>
        <taxon>Timematoidea</taxon>
        <taxon>Timematidae</taxon>
        <taxon>Timema</taxon>
    </lineage>
</organism>
<name>A0ABN7PMZ7_TIMPD</name>
<gene>
    <name evidence="2" type="ORF">TPAB3V08_LOCUS14988</name>
</gene>
<evidence type="ECO:0000313" key="2">
    <source>
        <dbReference type="EMBL" id="CAG2068045.1"/>
    </source>
</evidence>
<sequence>YQRHCDSVTLGVRVVDLLDILVGADYSLNVTYDPRAGTCHVVGVYELCNARFLTFPSHVINKEMAAARLTAEEIHSLAANYVTTVRFNNRLLLREEQYQRECTLSRFYQTSPGNHDISPSSRAKSNLCRPP</sequence>
<proteinExistence type="predicted"/>